<organism evidence="1">
    <name type="scientific">Myoviridae sp. ctzyI3</name>
    <dbReference type="NCBI Taxonomy" id="2826722"/>
    <lineage>
        <taxon>Viruses</taxon>
        <taxon>Duplodnaviria</taxon>
        <taxon>Heunggongvirae</taxon>
        <taxon>Uroviricota</taxon>
        <taxon>Caudoviricetes</taxon>
    </lineage>
</organism>
<reference evidence="1" key="1">
    <citation type="journal article" date="2021" name="Proc. Natl. Acad. Sci. U.S.A.">
        <title>A Catalog of Tens of Thousands of Viruses from Human Metagenomes Reveals Hidden Associations with Chronic Diseases.</title>
        <authorList>
            <person name="Tisza M.J."/>
            <person name="Buck C.B."/>
        </authorList>
    </citation>
    <scope>NUCLEOTIDE SEQUENCE</scope>
    <source>
        <strain evidence="1">CtzyI3</strain>
    </source>
</reference>
<dbReference type="EMBL" id="BK014931">
    <property type="protein sequence ID" value="DAD83235.1"/>
    <property type="molecule type" value="Genomic_DNA"/>
</dbReference>
<name>A0A8S5MMS1_9CAUD</name>
<sequence length="111" mass="12681">MEFKTQYKLEMNRTITVTVTREASVTVTIDDSIIDKEALSAIENHFDGELGDTDDWDDPEYVESSDDVKLYNYAKWAALQKLGDESEFITLDEGHTKASVNYTNLEVSFEE</sequence>
<protein>
    <submittedName>
        <fullName evidence="1">Uncharacterized protein</fullName>
    </submittedName>
</protein>
<proteinExistence type="predicted"/>
<evidence type="ECO:0000313" key="1">
    <source>
        <dbReference type="EMBL" id="DAD83235.1"/>
    </source>
</evidence>
<accession>A0A8S5MMS1</accession>